<proteinExistence type="predicted"/>
<evidence type="ECO:0000256" key="2">
    <source>
        <dbReference type="ARBA" id="ARBA00022490"/>
    </source>
</evidence>
<comment type="subcellular location">
    <subcellularLocation>
        <location evidence="1">Cytoplasm</location>
        <location evidence="1">Cytoskeleton</location>
        <location evidence="1">Cilium basal body</location>
    </subcellularLocation>
</comment>
<name>A0A836CAK3_9STRA</name>
<evidence type="ECO:0000256" key="3">
    <source>
        <dbReference type="ARBA" id="ARBA00022794"/>
    </source>
</evidence>
<organism evidence="6 7">
    <name type="scientific">Tribonema minus</name>
    <dbReference type="NCBI Taxonomy" id="303371"/>
    <lineage>
        <taxon>Eukaryota</taxon>
        <taxon>Sar</taxon>
        <taxon>Stramenopiles</taxon>
        <taxon>Ochrophyta</taxon>
        <taxon>PX clade</taxon>
        <taxon>Xanthophyceae</taxon>
        <taxon>Tribonematales</taxon>
        <taxon>Tribonemataceae</taxon>
        <taxon>Tribonema</taxon>
    </lineage>
</organism>
<evidence type="ECO:0000256" key="5">
    <source>
        <dbReference type="ARBA" id="ARBA00023273"/>
    </source>
</evidence>
<dbReference type="GO" id="GO:0060271">
    <property type="term" value="P:cilium assembly"/>
    <property type="evidence" value="ECO:0007669"/>
    <property type="project" value="TreeGrafter"/>
</dbReference>
<evidence type="ECO:0000313" key="6">
    <source>
        <dbReference type="EMBL" id="KAG5179245.1"/>
    </source>
</evidence>
<dbReference type="EMBL" id="JAFCMP010000490">
    <property type="protein sequence ID" value="KAG5179245.1"/>
    <property type="molecule type" value="Genomic_DNA"/>
</dbReference>
<dbReference type="PANTHER" id="PTHR12968">
    <property type="entry name" value="B9 DOMAIN-CONTAINING"/>
    <property type="match status" value="1"/>
</dbReference>
<dbReference type="Pfam" id="PF07162">
    <property type="entry name" value="B9-C2"/>
    <property type="match status" value="1"/>
</dbReference>
<keyword evidence="2" id="KW-0963">Cytoplasm</keyword>
<evidence type="ECO:0000313" key="7">
    <source>
        <dbReference type="Proteomes" id="UP000664859"/>
    </source>
</evidence>
<dbReference type="OrthoDB" id="184109at2759"/>
<protein>
    <submittedName>
        <fullName evidence="6">B9 domain-containing protein</fullName>
    </submittedName>
</protein>
<feature type="non-terminal residue" evidence="6">
    <location>
        <position position="1"/>
    </location>
</feature>
<gene>
    <name evidence="6" type="ORF">JKP88DRAFT_167823</name>
</gene>
<accession>A0A836CAK3</accession>
<sequence>AVWNHPLDIHYGMDSFRGWPRLQLQVWQLDAHDRSAAAGYGMCAVPLAPGAHDVECVTWRPRGTFFQRLSALFLGAPPQLEDARTITSCADRTGLRVESCGTVRLHLEVITAGMAEVGARLGSARGCLT</sequence>
<evidence type="ECO:0000256" key="1">
    <source>
        <dbReference type="ARBA" id="ARBA00004120"/>
    </source>
</evidence>
<keyword evidence="3" id="KW-0970">Cilium biogenesis/degradation</keyword>
<dbReference type="GO" id="GO:0036038">
    <property type="term" value="C:MKS complex"/>
    <property type="evidence" value="ECO:0007669"/>
    <property type="project" value="TreeGrafter"/>
</dbReference>
<keyword evidence="5" id="KW-0966">Cell projection</keyword>
<keyword evidence="4" id="KW-0206">Cytoskeleton</keyword>
<dbReference type="AlphaFoldDB" id="A0A836CAK3"/>
<dbReference type="PROSITE" id="PS51381">
    <property type="entry name" value="C2_B9"/>
    <property type="match status" value="1"/>
</dbReference>
<comment type="caution">
    <text evidence="6">The sequence shown here is derived from an EMBL/GenBank/DDBJ whole genome shotgun (WGS) entry which is preliminary data.</text>
</comment>
<reference evidence="6" key="1">
    <citation type="submission" date="2021-02" db="EMBL/GenBank/DDBJ databases">
        <title>First Annotated Genome of the Yellow-green Alga Tribonema minus.</title>
        <authorList>
            <person name="Mahan K.M."/>
        </authorList>
    </citation>
    <scope>NUCLEOTIDE SEQUENCE</scope>
    <source>
        <strain evidence="6">UTEX B ZZ1240</strain>
    </source>
</reference>
<keyword evidence="7" id="KW-1185">Reference proteome</keyword>
<dbReference type="Proteomes" id="UP000664859">
    <property type="component" value="Unassembled WGS sequence"/>
</dbReference>
<evidence type="ECO:0000256" key="4">
    <source>
        <dbReference type="ARBA" id="ARBA00023212"/>
    </source>
</evidence>
<dbReference type="InterPro" id="IPR010796">
    <property type="entry name" value="C2_B9-type_dom"/>
</dbReference>